<gene>
    <name evidence="2" type="ORF">SJ05684_b55350</name>
</gene>
<dbReference type="KEGG" id="esj:SJ05684_b55350"/>
<dbReference type="AlphaFoldDB" id="A0A249PL97"/>
<reference evidence="2 3" key="1">
    <citation type="submission" date="2017-08" db="EMBL/GenBank/DDBJ databases">
        <title>Multipartite genome sequences of Sinorhizobium species nodulating soybeans.</title>
        <authorList>
            <person name="Tian C.F."/>
        </authorList>
    </citation>
    <scope>NUCLEOTIDE SEQUENCE [LARGE SCALE GENOMIC DNA]</scope>
    <source>
        <strain evidence="2 3">CCBAU 05684</strain>
        <plasmid evidence="3">psj05684b</plasmid>
    </source>
</reference>
<evidence type="ECO:0000313" key="3">
    <source>
        <dbReference type="Proteomes" id="UP000217211"/>
    </source>
</evidence>
<dbReference type="Proteomes" id="UP000217211">
    <property type="component" value="Plasmid pSJ05684b"/>
</dbReference>
<accession>A0A249PL97</accession>
<keyword evidence="2" id="KW-0614">Plasmid</keyword>
<dbReference type="EMBL" id="CP023068">
    <property type="protein sequence ID" value="ASY66517.1"/>
    <property type="molecule type" value="Genomic_DNA"/>
</dbReference>
<protein>
    <submittedName>
        <fullName evidence="2">Uncharacterized protein</fullName>
    </submittedName>
</protein>
<sequence length="43" mass="4669">MQETPDEVRLILPAHSAHLVEDVLGGTEETEDGGADERSVFFA</sequence>
<proteinExistence type="predicted"/>
<feature type="region of interest" description="Disordered" evidence="1">
    <location>
        <begin position="24"/>
        <end position="43"/>
    </location>
</feature>
<evidence type="ECO:0000313" key="2">
    <source>
        <dbReference type="EMBL" id="ASY66517.1"/>
    </source>
</evidence>
<name>A0A249PL97_9HYPH</name>
<keyword evidence="3" id="KW-1185">Reference proteome</keyword>
<organism evidence="2 3">
    <name type="scientific">Sinorhizobium sojae CCBAU 05684</name>
    <dbReference type="NCBI Taxonomy" id="716928"/>
    <lineage>
        <taxon>Bacteria</taxon>
        <taxon>Pseudomonadati</taxon>
        <taxon>Pseudomonadota</taxon>
        <taxon>Alphaproteobacteria</taxon>
        <taxon>Hyphomicrobiales</taxon>
        <taxon>Rhizobiaceae</taxon>
        <taxon>Sinorhizobium/Ensifer group</taxon>
        <taxon>Sinorhizobium</taxon>
    </lineage>
</organism>
<geneLocation type="plasmid" evidence="3">
    <name>psj05684b</name>
</geneLocation>
<evidence type="ECO:0000256" key="1">
    <source>
        <dbReference type="SAM" id="MobiDB-lite"/>
    </source>
</evidence>